<organism evidence="1 2">
    <name type="scientific">Lutimaribacter degradans</name>
    <dbReference type="NCBI Taxonomy" id="2945989"/>
    <lineage>
        <taxon>Bacteria</taxon>
        <taxon>Pseudomonadati</taxon>
        <taxon>Pseudomonadota</taxon>
        <taxon>Alphaproteobacteria</taxon>
        <taxon>Rhodobacterales</taxon>
        <taxon>Roseobacteraceae</taxon>
        <taxon>Lutimaribacter</taxon>
    </lineage>
</organism>
<protein>
    <submittedName>
        <fullName evidence="1">Histidine phosphatase family protein</fullName>
    </submittedName>
</protein>
<dbReference type="EMBL" id="JAMQGO010000010">
    <property type="protein sequence ID" value="MCM2563223.1"/>
    <property type="molecule type" value="Genomic_DNA"/>
</dbReference>
<keyword evidence="2" id="KW-1185">Reference proteome</keyword>
<proteinExistence type="predicted"/>
<comment type="caution">
    <text evidence="1">The sequence shown here is derived from an EMBL/GenBank/DDBJ whole genome shotgun (WGS) entry which is preliminary data.</text>
</comment>
<accession>A0ACC5ZZ75</accession>
<gene>
    <name evidence="1" type="ORF">M8744_13785</name>
</gene>
<sequence length="162" mass="17700">MRLILMRHAKSDWSSGTTRDHDRPLNPRGTRAARAMGDWLRLHGYAPGQVLCSTATRTRDTLANLGLDAPVDYLPALYHAEPWDMLDALRGAAAPTVLMIGHNPGIGEFASEIVEAAPNHPRFAAYPTCATLVADFDGADWRGVQPGMARVVDFIVPRDLVD</sequence>
<evidence type="ECO:0000313" key="1">
    <source>
        <dbReference type="EMBL" id="MCM2563223.1"/>
    </source>
</evidence>
<evidence type="ECO:0000313" key="2">
    <source>
        <dbReference type="Proteomes" id="UP001203036"/>
    </source>
</evidence>
<dbReference type="Proteomes" id="UP001203036">
    <property type="component" value="Unassembled WGS sequence"/>
</dbReference>
<name>A0ACC5ZZ75_9RHOB</name>
<reference evidence="1" key="1">
    <citation type="submission" date="2022-06" db="EMBL/GenBank/DDBJ databases">
        <title>Lutimaribacter sp. EGI FJ00013, a novel bacterium isolated from a salt lake sediment enrichment.</title>
        <authorList>
            <person name="Gao L."/>
            <person name="Fang B.-Z."/>
            <person name="Li W.-J."/>
        </authorList>
    </citation>
    <scope>NUCLEOTIDE SEQUENCE</scope>
    <source>
        <strain evidence="1">EGI FJ00013</strain>
    </source>
</reference>